<organism evidence="12 13">
    <name type="scientific">Morella rubra</name>
    <name type="common">Chinese bayberry</name>
    <dbReference type="NCBI Taxonomy" id="262757"/>
    <lineage>
        <taxon>Eukaryota</taxon>
        <taxon>Viridiplantae</taxon>
        <taxon>Streptophyta</taxon>
        <taxon>Embryophyta</taxon>
        <taxon>Tracheophyta</taxon>
        <taxon>Spermatophyta</taxon>
        <taxon>Magnoliopsida</taxon>
        <taxon>eudicotyledons</taxon>
        <taxon>Gunneridae</taxon>
        <taxon>Pentapetalae</taxon>
        <taxon>rosids</taxon>
        <taxon>fabids</taxon>
        <taxon>Fagales</taxon>
        <taxon>Myricaceae</taxon>
        <taxon>Morella</taxon>
    </lineage>
</organism>
<gene>
    <name evidence="12" type="ORF">CJ030_MR4G001500</name>
</gene>
<dbReference type="EMBL" id="RXIC02000022">
    <property type="protein sequence ID" value="KAB1216672.1"/>
    <property type="molecule type" value="Genomic_DNA"/>
</dbReference>
<dbReference type="SMART" id="SM00719">
    <property type="entry name" value="Plus3"/>
    <property type="match status" value="1"/>
</dbReference>
<keyword evidence="3 5" id="KW-0862">Zinc</keyword>
<dbReference type="Gene3D" id="3.30.1490.40">
    <property type="match status" value="1"/>
</dbReference>
<dbReference type="InterPro" id="IPR019786">
    <property type="entry name" value="Zinc_finger_PHD-type_CS"/>
</dbReference>
<feature type="compositionally biased region" description="Polar residues" evidence="6">
    <location>
        <begin position="1054"/>
        <end position="1073"/>
    </location>
</feature>
<proteinExistence type="predicted"/>
<dbReference type="SMART" id="SM00444">
    <property type="entry name" value="GYF"/>
    <property type="match status" value="1"/>
</dbReference>
<feature type="region of interest" description="Disordered" evidence="6">
    <location>
        <begin position="956"/>
        <end position="1106"/>
    </location>
</feature>
<dbReference type="GO" id="GO:0008270">
    <property type="term" value="F:zinc ion binding"/>
    <property type="evidence" value="ECO:0007669"/>
    <property type="project" value="UniProtKB-KW"/>
</dbReference>
<feature type="region of interest" description="Disordered" evidence="6">
    <location>
        <begin position="91"/>
        <end position="117"/>
    </location>
</feature>
<dbReference type="InterPro" id="IPR019787">
    <property type="entry name" value="Znf_PHD-finger"/>
</dbReference>
<dbReference type="Pfam" id="PF02201">
    <property type="entry name" value="SWIB"/>
    <property type="match status" value="1"/>
</dbReference>
<dbReference type="OrthoDB" id="6415790at2759"/>
<dbReference type="Gene3D" id="1.10.245.10">
    <property type="entry name" value="SWIB/MDM2 domain"/>
    <property type="match status" value="1"/>
</dbReference>
<feature type="compositionally biased region" description="Basic and acidic residues" evidence="6">
    <location>
        <begin position="1038"/>
        <end position="1052"/>
    </location>
</feature>
<dbReference type="InterPro" id="IPR001965">
    <property type="entry name" value="Znf_PHD"/>
</dbReference>
<dbReference type="PROSITE" id="PS01359">
    <property type="entry name" value="ZF_PHD_1"/>
    <property type="match status" value="1"/>
</dbReference>
<dbReference type="PROSITE" id="PS50016">
    <property type="entry name" value="ZF_PHD_2"/>
    <property type="match status" value="1"/>
</dbReference>
<dbReference type="InterPro" id="IPR011011">
    <property type="entry name" value="Znf_FYVE_PHD"/>
</dbReference>
<dbReference type="InterPro" id="IPR000571">
    <property type="entry name" value="Znf_CCCH"/>
</dbReference>
<feature type="region of interest" description="Disordered" evidence="6">
    <location>
        <begin position="1383"/>
        <end position="1450"/>
    </location>
</feature>
<dbReference type="PANTHER" id="PTHR46695:SF4">
    <property type="entry name" value="ZINC FINGER CCCH DOMAIN-CONTAINING PROTEIN 44"/>
    <property type="match status" value="1"/>
</dbReference>
<feature type="compositionally biased region" description="Polar residues" evidence="6">
    <location>
        <begin position="1229"/>
        <end position="1239"/>
    </location>
</feature>
<dbReference type="Gene3D" id="3.30.40.10">
    <property type="entry name" value="Zinc/RING finger domain, C3HC4 (zinc finger)"/>
    <property type="match status" value="1"/>
</dbReference>
<dbReference type="Pfam" id="PF03126">
    <property type="entry name" value="Plus-3"/>
    <property type="match status" value="1"/>
</dbReference>
<dbReference type="InterPro" id="IPR004343">
    <property type="entry name" value="Plus-3_dom"/>
</dbReference>
<feature type="compositionally biased region" description="Low complexity" evidence="6">
    <location>
        <begin position="1240"/>
        <end position="1250"/>
    </location>
</feature>
<feature type="compositionally biased region" description="Basic and acidic residues" evidence="6">
    <location>
        <begin position="653"/>
        <end position="685"/>
    </location>
</feature>
<dbReference type="InterPro" id="IPR035445">
    <property type="entry name" value="GYF-like_dom_sf"/>
</dbReference>
<sequence length="1576" mass="172629">MEELHGEDQQSFGHYRPCVQEGESEHGGFEVAVRSVDLMTVDQCDAIREMDDSQLVGASEAGVAAKGGSSVAEVEKMTMMKNNVEVKAVQTTVGKRRRGRPPRDQAMKTKTTTPPRKRKDEEDVCFICFDGGSLVLCDRRGCPKAYHPACIKRDESFFKSRAKWNCGWHICSSCQKAAHYMCYTCTYSLCKGCVKDADYFNVRGNNGLCGTCMRTVMLIENVQENKEMAQVDFDDRSSWEYLFKVYWMFLKGKVSLTLDELTRAKNPWKGTDTIACKRDSSGELQNKGNDDKGSSFQNYCAGLEKNNSNKRKAKKQPILSKKDSLTLEISDIVKELHPLEGTRWASKELLEFVAHMRNGDTSVLSEFDVQALLQEYIKKKNLRDPHQKCQIVCDSRLINLFGKKRVGHFEMLKLLESHFLIKDGSSAEDIFRVGVVNAIASQVEADGNYCNQLPKGRDKRRKACKKVGERGSPTNLDAFAAIDVHNINLIYLRRNLMESLMDDADKFHEKVVGSIVRIRILNDDQKQEIYRLVQVVGTSKVAEPYKLGERSTDAMLEILNLDKKEAIAIDEISNQEFSEDECKRLCQRIKCGLFKRLTVGDVRAKATTLQAVRVNNKIGCLSSIPLPCCTLRECVEKLELLNSLEERQRRLSEITEVHTDPKMDPSFKSKDNAGELDEKKRDDNLGTKLSGRGRKRREPIPAQKGVCVVDNSRSRAKKNFPKSSEKNRKFGITSTPDKGGAIRLHERINESSLNQERESSGITWNTPVNLVPASGSLAVGWNSQAVVSSEMFGGVAPEVSQLALSIRTEESANTLETDKLWHYQDPNGKVQGPFSMLQLRKWNTAGHFPSDLRIWKINEKQDKSVLLTDALNGRYLEAAPLPDNGNSESQGVEVASGDRLLTDALNGGYHEAAPLPDSSNLLSQGVEVASDNRDNNCDDAGSGDMNALQIDHKGIQGSWKPKQDDSRVQGHGNVDILRSNGWGSHSSSWSTPADIANSNEGRNGAFEPGWDSSKGNSSWPEQPQVCSSSLTPPAFSGKPDKSLPHQAREGHGVESNSGRENGNCSSRITVDCQTKNEEGYDNRSDGEGHSGQSSGQSWRPPPINCSPNSWVSNSHLISVVKSLETADQTRQIDFPDLPSPTLKQSNEESKVRAAENNQTASSSVPVQDAGPTWSTASSLVGCGPQISEVADELGGYSPPAKPSVEEWDSSLISASSLKPTEMASDHAATPTSITDQLTQSSPSHPASNAASWPAIVTEPTEFCSLADESVSDLLAEVEAMESLNGLPSPTSIMKCGVALTGDSKNGCISPLDGFSPGLDPGKSDALSSTTTGDLQLRSQSTVTTDERISLCHTDFLDPTKRSSGNSSQSTVTTDERIRLCHTDFLDPPKRSSGNSSTSVEVEGDARTSDISVNQWETGSDIQPTPPSTESWNMAGADTSRRVGSESTSTSWRAVQGSANLGLGGLDQRNTSMGWGAGQMATQDSTSINLSASTGNPGIWGTQPRYGGDRFSGPRDRGFQGRDLGYGRGRGMWNRQPIFVGGNGGGSFRSPPKGQRVCKFYESGYCKKGASCDYWHP</sequence>
<keyword evidence="1 5" id="KW-0479">Metal-binding</keyword>
<feature type="domain" description="Plus3" evidence="10">
    <location>
        <begin position="481"/>
        <end position="614"/>
    </location>
</feature>
<evidence type="ECO:0000256" key="4">
    <source>
        <dbReference type="ARBA" id="ARBA00023125"/>
    </source>
</evidence>
<dbReference type="PROSITE" id="PS51360">
    <property type="entry name" value="PLUS3"/>
    <property type="match status" value="1"/>
</dbReference>
<evidence type="ECO:0000259" key="7">
    <source>
        <dbReference type="PROSITE" id="PS50016"/>
    </source>
</evidence>
<dbReference type="InterPro" id="IPR036128">
    <property type="entry name" value="Plus3-like_sf"/>
</dbReference>
<dbReference type="PROSITE" id="PS51925">
    <property type="entry name" value="SWIB_MDM2"/>
    <property type="match status" value="1"/>
</dbReference>
<dbReference type="SUPFAM" id="SSF55277">
    <property type="entry name" value="GYF domain"/>
    <property type="match status" value="1"/>
</dbReference>
<evidence type="ECO:0000256" key="2">
    <source>
        <dbReference type="ARBA" id="ARBA00022771"/>
    </source>
</evidence>
<dbReference type="InterPro" id="IPR003121">
    <property type="entry name" value="SWIB_MDM2_domain"/>
</dbReference>
<keyword evidence="13" id="KW-1185">Reference proteome</keyword>
<evidence type="ECO:0000256" key="3">
    <source>
        <dbReference type="ARBA" id="ARBA00022833"/>
    </source>
</evidence>
<protein>
    <submittedName>
        <fullName evidence="12">Zinc finger CCCH domain-containing protein 19</fullName>
    </submittedName>
</protein>
<feature type="compositionally biased region" description="Polar residues" evidence="6">
    <location>
        <begin position="1408"/>
        <end position="1431"/>
    </location>
</feature>
<dbReference type="SUPFAM" id="SSF57903">
    <property type="entry name" value="FYVE/PHD zinc finger"/>
    <property type="match status" value="1"/>
</dbReference>
<reference evidence="12 13" key="1">
    <citation type="journal article" date="2019" name="Plant Biotechnol. J.">
        <title>The red bayberry genome and genetic basis of sex determination.</title>
        <authorList>
            <person name="Jia H.M."/>
            <person name="Jia H.J."/>
            <person name="Cai Q.L."/>
            <person name="Wang Y."/>
            <person name="Zhao H.B."/>
            <person name="Yang W.F."/>
            <person name="Wang G.Y."/>
            <person name="Li Y.H."/>
            <person name="Zhan D.L."/>
            <person name="Shen Y.T."/>
            <person name="Niu Q.F."/>
            <person name="Chang L."/>
            <person name="Qiu J."/>
            <person name="Zhao L."/>
            <person name="Xie H.B."/>
            <person name="Fu W.Y."/>
            <person name="Jin J."/>
            <person name="Li X.W."/>
            <person name="Jiao Y."/>
            <person name="Zhou C.C."/>
            <person name="Tu T."/>
            <person name="Chai C.Y."/>
            <person name="Gao J.L."/>
            <person name="Fan L.J."/>
            <person name="van de Weg E."/>
            <person name="Wang J.Y."/>
            <person name="Gao Z.S."/>
        </authorList>
    </citation>
    <scope>NUCLEOTIDE SEQUENCE [LARGE SCALE GENOMIC DNA]</scope>
    <source>
        <tissue evidence="12">Leaves</tissue>
    </source>
</reference>
<dbReference type="InterPro" id="IPR036855">
    <property type="entry name" value="Znf_CCCH_sf"/>
</dbReference>
<dbReference type="SMART" id="SM00249">
    <property type="entry name" value="PHD"/>
    <property type="match status" value="1"/>
</dbReference>
<evidence type="ECO:0000259" key="8">
    <source>
        <dbReference type="PROSITE" id="PS50103"/>
    </source>
</evidence>
<dbReference type="SUPFAM" id="SSF47592">
    <property type="entry name" value="SWIB/MDM2 domain"/>
    <property type="match status" value="1"/>
</dbReference>
<evidence type="ECO:0000256" key="1">
    <source>
        <dbReference type="ARBA" id="ARBA00022723"/>
    </source>
</evidence>
<dbReference type="InterPro" id="IPR003169">
    <property type="entry name" value="GYF"/>
</dbReference>
<evidence type="ECO:0000259" key="10">
    <source>
        <dbReference type="PROSITE" id="PS51360"/>
    </source>
</evidence>
<dbReference type="Pfam" id="PF02213">
    <property type="entry name" value="GYF"/>
    <property type="match status" value="1"/>
</dbReference>
<dbReference type="PROSITE" id="PS50103">
    <property type="entry name" value="ZF_C3H1"/>
    <property type="match status" value="1"/>
</dbReference>
<comment type="caution">
    <text evidence="12">The sequence shown here is derived from an EMBL/GenBank/DDBJ whole genome shotgun (WGS) entry which is preliminary data.</text>
</comment>
<dbReference type="SUPFAM" id="SSF159042">
    <property type="entry name" value="Plus3-like"/>
    <property type="match status" value="1"/>
</dbReference>
<feature type="compositionally biased region" description="Polar residues" evidence="6">
    <location>
        <begin position="1013"/>
        <end position="1031"/>
    </location>
</feature>
<dbReference type="PROSITE" id="PS50829">
    <property type="entry name" value="GYF"/>
    <property type="match status" value="1"/>
</dbReference>
<evidence type="ECO:0000259" key="11">
    <source>
        <dbReference type="PROSITE" id="PS51925"/>
    </source>
</evidence>
<dbReference type="FunFam" id="3.30.40.10:FF:000303">
    <property type="entry name" value="Zinc finger CCCH domain-containing protein 19"/>
    <property type="match status" value="1"/>
</dbReference>
<feature type="compositionally biased region" description="Basic and acidic residues" evidence="6">
    <location>
        <begin position="1074"/>
        <end position="1088"/>
    </location>
</feature>
<feature type="compositionally biased region" description="Polar residues" evidence="6">
    <location>
        <begin position="1155"/>
        <end position="1165"/>
    </location>
</feature>
<dbReference type="InterPro" id="IPR013083">
    <property type="entry name" value="Znf_RING/FYVE/PHD"/>
</dbReference>
<evidence type="ECO:0000313" key="13">
    <source>
        <dbReference type="Proteomes" id="UP000516437"/>
    </source>
</evidence>
<feature type="domain" description="PHD-type" evidence="7">
    <location>
        <begin position="122"/>
        <end position="188"/>
    </location>
</feature>
<dbReference type="CDD" id="cd15568">
    <property type="entry name" value="PHD5_NSD"/>
    <property type="match status" value="1"/>
</dbReference>
<name>A0A6A1VUN9_9ROSI</name>
<keyword evidence="4" id="KW-0238">DNA-binding</keyword>
<feature type="domain" description="DM2" evidence="11">
    <location>
        <begin position="338"/>
        <end position="421"/>
    </location>
</feature>
<accession>A0A6A1VUN9</accession>
<dbReference type="PANTHER" id="PTHR46695">
    <property type="entry name" value="ZINC FINGER CCCH DOMAIN-CONTAINING PROTEIN 44-RELATED"/>
    <property type="match status" value="1"/>
</dbReference>
<feature type="region of interest" description="Disordered" evidence="6">
    <location>
        <begin position="1218"/>
        <end position="1250"/>
    </location>
</feature>
<evidence type="ECO:0000256" key="5">
    <source>
        <dbReference type="PROSITE-ProRule" id="PRU00723"/>
    </source>
</evidence>
<feature type="region of interest" description="Disordered" evidence="6">
    <location>
        <begin position="1130"/>
        <end position="1179"/>
    </location>
</feature>
<feature type="compositionally biased region" description="Low complexity" evidence="6">
    <location>
        <begin position="979"/>
        <end position="990"/>
    </location>
</feature>
<evidence type="ECO:0000256" key="6">
    <source>
        <dbReference type="SAM" id="MobiDB-lite"/>
    </source>
</evidence>
<evidence type="ECO:0000259" key="9">
    <source>
        <dbReference type="PROSITE" id="PS50829"/>
    </source>
</evidence>
<dbReference type="SMART" id="SM00151">
    <property type="entry name" value="SWIB"/>
    <property type="match status" value="1"/>
</dbReference>
<dbReference type="Proteomes" id="UP000516437">
    <property type="component" value="Chromosome 4"/>
</dbReference>
<evidence type="ECO:0000313" key="12">
    <source>
        <dbReference type="EMBL" id="KAB1216672.1"/>
    </source>
</evidence>
<feature type="zinc finger region" description="C3H1-type" evidence="5">
    <location>
        <begin position="1551"/>
        <end position="1576"/>
    </location>
</feature>
<feature type="region of interest" description="Disordered" evidence="6">
    <location>
        <begin position="653"/>
        <end position="739"/>
    </location>
</feature>
<feature type="domain" description="GYF" evidence="9">
    <location>
        <begin position="818"/>
        <end position="872"/>
    </location>
</feature>
<dbReference type="Gene3D" id="3.90.70.200">
    <property type="entry name" value="Plus-3 domain"/>
    <property type="match status" value="1"/>
</dbReference>
<dbReference type="InterPro" id="IPR019835">
    <property type="entry name" value="SWIB_domain"/>
</dbReference>
<feature type="region of interest" description="Disordered" evidence="6">
    <location>
        <begin position="1494"/>
        <end position="1519"/>
    </location>
</feature>
<dbReference type="InterPro" id="IPR036885">
    <property type="entry name" value="SWIB_MDM2_dom_sf"/>
</dbReference>
<keyword evidence="2 5" id="KW-0863">Zinc-finger</keyword>
<dbReference type="CDD" id="cd00072">
    <property type="entry name" value="GYF"/>
    <property type="match status" value="1"/>
</dbReference>
<feature type="domain" description="C3H1-type" evidence="8">
    <location>
        <begin position="1551"/>
        <end position="1576"/>
    </location>
</feature>
<dbReference type="CDD" id="cd10567">
    <property type="entry name" value="SWIB-MDM2_like"/>
    <property type="match status" value="1"/>
</dbReference>
<dbReference type="SUPFAM" id="SSF90229">
    <property type="entry name" value="CCCH zinc finger"/>
    <property type="match status" value="1"/>
</dbReference>
<dbReference type="GO" id="GO:0003677">
    <property type="term" value="F:DNA binding"/>
    <property type="evidence" value="ECO:0007669"/>
    <property type="project" value="UniProtKB-KW"/>
</dbReference>